<proteinExistence type="predicted"/>
<organism evidence="1 2">
    <name type="scientific">Klebsiella phage Sugarland</name>
    <dbReference type="NCBI Taxonomy" id="2053603"/>
    <lineage>
        <taxon>Viruses</taxon>
        <taxon>Duplodnaviria</taxon>
        <taxon>Heunggongvirae</taxon>
        <taxon>Uroviricota</taxon>
        <taxon>Caudoviricetes</taxon>
        <taxon>Demerecviridae</taxon>
        <taxon>Sugarlandvirus</taxon>
        <taxon>Sugarlandvirus sugarland</taxon>
    </lineage>
</organism>
<keyword evidence="2" id="KW-1185">Reference proteome</keyword>
<gene>
    <name evidence="1" type="ORF">CPT_Sugarland_143</name>
</gene>
<evidence type="ECO:0000313" key="2">
    <source>
        <dbReference type="Proteomes" id="UP000241037"/>
    </source>
</evidence>
<evidence type="ECO:0000313" key="1">
    <source>
        <dbReference type="EMBL" id="ATW61956.1"/>
    </source>
</evidence>
<name>A0A2H4PH36_9CAUD</name>
<sequence>MSYKTDIIPLIHFRAYRTVRLLHAWLGLAYWEIDSERNYR</sequence>
<reference evidence="1 2" key="1">
    <citation type="journal article" date="2018" name="Microbiol. Resour. Announc.">
        <title>Complete Genome Sequence of Klebsiella pneumoniae Siphophage Sugarland.</title>
        <authorList>
            <person name="Erickson S.G."/>
            <person name="Lessor L."/>
            <person name="O'Leary C.J."/>
            <person name="Gill J.J."/>
            <person name="Liu M."/>
        </authorList>
    </citation>
    <scope>NUCLEOTIDE SEQUENCE [LARGE SCALE GENOMIC DNA]</scope>
</reference>
<dbReference type="EMBL" id="MG459987">
    <property type="protein sequence ID" value="ATW61956.1"/>
    <property type="molecule type" value="Genomic_DNA"/>
</dbReference>
<dbReference type="Proteomes" id="UP000241037">
    <property type="component" value="Segment"/>
</dbReference>
<accession>A0A2H4PH36</accession>
<protein>
    <submittedName>
        <fullName evidence="1">Uncharacterized protein</fullName>
    </submittedName>
</protein>